<sequence>MSGGGVSGRALAGAFAGLLLLSAPAAFALPGFRKAAIQQFHYDRENPLWELDRRVMACTYCHVREAGGAPWNPFGQALQAQFVKDARAGQRQKFPQVLHDLLKAGQDADGDGFTDALEVFARTLPGDPKSKPEQSVADLQAAFEQAGGAAQYAPAKAKK</sequence>
<accession>A0ABW5P0U0</accession>
<organism evidence="2 3">
    <name type="scientific">Deinococcus taklimakanensis</name>
    <dbReference type="NCBI Taxonomy" id="536443"/>
    <lineage>
        <taxon>Bacteria</taxon>
        <taxon>Thermotogati</taxon>
        <taxon>Deinococcota</taxon>
        <taxon>Deinococci</taxon>
        <taxon>Deinococcales</taxon>
        <taxon>Deinococcaceae</taxon>
        <taxon>Deinococcus</taxon>
    </lineage>
</organism>
<keyword evidence="3" id="KW-1185">Reference proteome</keyword>
<evidence type="ECO:0000313" key="3">
    <source>
        <dbReference type="Proteomes" id="UP001597475"/>
    </source>
</evidence>
<evidence type="ECO:0000313" key="2">
    <source>
        <dbReference type="EMBL" id="MFD2608820.1"/>
    </source>
</evidence>
<name>A0ABW5P0U0_9DEIO</name>
<evidence type="ECO:0008006" key="4">
    <source>
        <dbReference type="Google" id="ProtNLM"/>
    </source>
</evidence>
<comment type="caution">
    <text evidence="2">The sequence shown here is derived from an EMBL/GenBank/DDBJ whole genome shotgun (WGS) entry which is preliminary data.</text>
</comment>
<dbReference type="RefSeq" id="WP_386843683.1">
    <property type="nucleotide sequence ID" value="NZ_JBHUMK010000019.1"/>
</dbReference>
<proteinExistence type="predicted"/>
<feature type="chain" id="PRO_5045065052" description="Cytochrome c domain-containing protein" evidence="1">
    <location>
        <begin position="29"/>
        <end position="159"/>
    </location>
</feature>
<evidence type="ECO:0000256" key="1">
    <source>
        <dbReference type="SAM" id="SignalP"/>
    </source>
</evidence>
<gene>
    <name evidence="2" type="ORF">ACFSR9_05105</name>
</gene>
<keyword evidence="1" id="KW-0732">Signal</keyword>
<protein>
    <recommendedName>
        <fullName evidence="4">Cytochrome c domain-containing protein</fullName>
    </recommendedName>
</protein>
<reference evidence="3" key="1">
    <citation type="journal article" date="2019" name="Int. J. Syst. Evol. Microbiol.">
        <title>The Global Catalogue of Microorganisms (GCM) 10K type strain sequencing project: providing services to taxonomists for standard genome sequencing and annotation.</title>
        <authorList>
            <consortium name="The Broad Institute Genomics Platform"/>
            <consortium name="The Broad Institute Genome Sequencing Center for Infectious Disease"/>
            <person name="Wu L."/>
            <person name="Ma J."/>
        </authorList>
    </citation>
    <scope>NUCLEOTIDE SEQUENCE [LARGE SCALE GENOMIC DNA]</scope>
    <source>
        <strain evidence="3">KCTC 33842</strain>
    </source>
</reference>
<dbReference type="Proteomes" id="UP001597475">
    <property type="component" value="Unassembled WGS sequence"/>
</dbReference>
<feature type="signal peptide" evidence="1">
    <location>
        <begin position="1"/>
        <end position="28"/>
    </location>
</feature>
<dbReference type="EMBL" id="JBHUMK010000019">
    <property type="protein sequence ID" value="MFD2608820.1"/>
    <property type="molecule type" value="Genomic_DNA"/>
</dbReference>